<sequence>MPRHAAVIVAAGTGERFGGSLPKQYRPLAGSTVLRRSVEAFRATGRFDDIVVVIRDEHRALYNAAAADLGLPDPVIGGATRQDSVRAALEWLEARAPDRVLVHDAARPLIDRATIDRVLDALDEAEAAIAAVPVVDTIKRAEAKGGAPIAAGTVDRSGLWQAQTPQGFRFPALLAAHRSVAGEALTDDAAVAERQGIAVRLVEGHVDNFKITTEADLTRAERLLGGAADIRTGTGFDVHRLIPGDAVILCGVRIPHGFKLEGHSDADVGLHALTDALLGAIGAGDIGQHFPPSDERWRGADSAAFLAHAGELVRARGTILNVDVTLLCERPKVGPHRAAMVARIAGILGLDAERVSVKATTTERLGFTGREEGIAAQASASVRIER</sequence>
<comment type="pathway">
    <text evidence="5 14">Isoprenoid biosynthesis; isopentenyl diphosphate biosynthesis via DXP pathway; isopentenyl diphosphate from 1-deoxy-D-xylulose 5-phosphate: step 2/6.</text>
</comment>
<comment type="similarity">
    <text evidence="7">Belongs to the IspD/TarI cytidylyltransferase family. IspD subfamily.</text>
</comment>
<feature type="binding site" evidence="14">
    <location>
        <position position="239"/>
    </location>
    <ligand>
        <name>a divalent metal cation</name>
        <dbReference type="ChEBI" id="CHEBI:60240"/>
    </ligand>
</feature>
<evidence type="ECO:0000256" key="8">
    <source>
        <dbReference type="ARBA" id="ARBA00022679"/>
    </source>
</evidence>
<feature type="site" description="Positions MEP for the nucleophilic attack" evidence="14">
    <location>
        <position position="156"/>
    </location>
</feature>
<feature type="region of interest" description="2-C-methyl-D-erythritol 4-phosphate cytidylyltransferase" evidence="14">
    <location>
        <begin position="1"/>
        <end position="230"/>
    </location>
</feature>
<dbReference type="FunFam" id="3.90.550.10:FF:000003">
    <property type="entry name" value="2-C-methyl-D-erythritol 4-phosphate cytidylyltransferase"/>
    <property type="match status" value="1"/>
</dbReference>
<evidence type="ECO:0000256" key="12">
    <source>
        <dbReference type="ARBA" id="ARBA00023239"/>
    </source>
</evidence>
<comment type="similarity">
    <text evidence="6">Belongs to the IspF family.</text>
</comment>
<comment type="cofactor">
    <cofactor evidence="3 14">
        <name>a divalent metal cation</name>
        <dbReference type="ChEBI" id="CHEBI:60240"/>
    </cofactor>
</comment>
<dbReference type="NCBIfam" id="NF006899">
    <property type="entry name" value="PRK09382.1"/>
    <property type="match status" value="1"/>
</dbReference>
<dbReference type="NCBIfam" id="TIGR00151">
    <property type="entry name" value="ispF"/>
    <property type="match status" value="1"/>
</dbReference>
<gene>
    <name evidence="14 16" type="primary">ispDF</name>
    <name evidence="16" type="ORF">BWR60_05085</name>
</gene>
<dbReference type="PROSITE" id="PS01350">
    <property type="entry name" value="ISPF"/>
    <property type="match status" value="1"/>
</dbReference>
<dbReference type="GO" id="GO:0016114">
    <property type="term" value="P:terpenoid biosynthetic process"/>
    <property type="evidence" value="ECO:0007669"/>
    <property type="project" value="InterPro"/>
</dbReference>
<protein>
    <recommendedName>
        <fullName evidence="14">Bifunctional enzyme IspD/IspF</fullName>
    </recommendedName>
    <domain>
        <recommendedName>
            <fullName evidence="14">2-C-methyl-D-erythritol 4-phosphate cytidylyltransferase</fullName>
            <ecNumber evidence="14">2.7.7.60</ecNumber>
        </recommendedName>
        <alternativeName>
            <fullName evidence="14">4-diphosphocytidyl-2C-methyl-D-erythritol synthase</fullName>
        </alternativeName>
        <alternativeName>
            <fullName evidence="14">MEP cytidylyltransferase</fullName>
            <shortName evidence="14">MCT</shortName>
        </alternativeName>
    </domain>
    <domain>
        <recommendedName>
            <fullName evidence="14">2-C-methyl-D-erythritol 2,4-cyclodiphosphate synthase</fullName>
            <shortName evidence="14">MECDP-synthase</shortName>
            <shortName evidence="14">MECPP-synthase</shortName>
            <shortName evidence="14">MECPS</shortName>
            <ecNumber evidence="14">4.6.1.12</ecNumber>
        </recommendedName>
    </domain>
</protein>
<feature type="binding site" evidence="14">
    <location>
        <begin position="285"/>
        <end position="287"/>
    </location>
    <ligand>
        <name>4-CDP-2-C-methyl-D-erythritol 2-phosphate</name>
        <dbReference type="ChEBI" id="CHEBI:57919"/>
    </ligand>
</feature>
<dbReference type="SUPFAM" id="SSF69765">
    <property type="entry name" value="IpsF-like"/>
    <property type="match status" value="1"/>
</dbReference>
<organism evidence="16 17">
    <name type="scientific">Inquilinus limosus</name>
    <dbReference type="NCBI Taxonomy" id="171674"/>
    <lineage>
        <taxon>Bacteria</taxon>
        <taxon>Pseudomonadati</taxon>
        <taxon>Pseudomonadota</taxon>
        <taxon>Alphaproteobacteria</taxon>
        <taxon>Rhodospirillales</taxon>
        <taxon>Rhodospirillaceae</taxon>
        <taxon>Inquilinus</taxon>
    </lineage>
</organism>
<dbReference type="PANTHER" id="PTHR43181:SF1">
    <property type="entry name" value="2-C-METHYL-D-ERYTHRITOL 2,4-CYCLODIPHOSPHATE SYNTHASE, CHLOROPLASTIC"/>
    <property type="match status" value="1"/>
</dbReference>
<name>A0A211ZT66_9PROT</name>
<feature type="domain" description="2-C-methyl-D-erythritol 2,4-cyclodiphosphate synthase" evidence="15">
    <location>
        <begin position="230"/>
        <end position="382"/>
    </location>
</feature>
<keyword evidence="9 14" id="KW-0548">Nucleotidyltransferase</keyword>
<feature type="binding site" evidence="14">
    <location>
        <position position="271"/>
    </location>
    <ligand>
        <name>a divalent metal cation</name>
        <dbReference type="ChEBI" id="CHEBI:60240"/>
    </ligand>
</feature>
<feature type="binding site" evidence="14">
    <location>
        <position position="370"/>
    </location>
    <ligand>
        <name>4-CDP-2-C-methyl-D-erythritol 2-phosphate</name>
        <dbReference type="ChEBI" id="CHEBI:57919"/>
    </ligand>
</feature>
<dbReference type="InterPro" id="IPR036571">
    <property type="entry name" value="MECDP_synthase_sf"/>
</dbReference>
<dbReference type="EMBL" id="NHON01000006">
    <property type="protein sequence ID" value="OWJ68277.1"/>
    <property type="molecule type" value="Genomic_DNA"/>
</dbReference>
<dbReference type="GO" id="GO:0046872">
    <property type="term" value="F:metal ion binding"/>
    <property type="evidence" value="ECO:0007669"/>
    <property type="project" value="UniProtKB-KW"/>
</dbReference>
<dbReference type="PANTHER" id="PTHR43181">
    <property type="entry name" value="2-C-METHYL-D-ERYTHRITOL 2,4-CYCLODIPHOSPHATE SYNTHASE, CHLOROPLASTIC"/>
    <property type="match status" value="1"/>
</dbReference>
<dbReference type="Gene3D" id="3.30.1330.50">
    <property type="entry name" value="2-C-methyl-D-erythritol 2,4-cyclodiphosphate synthase"/>
    <property type="match status" value="1"/>
</dbReference>
<feature type="binding site" evidence="14">
    <location>
        <position position="367"/>
    </location>
    <ligand>
        <name>4-CDP-2-C-methyl-D-erythritol 2-phosphate</name>
        <dbReference type="ChEBI" id="CHEBI:57919"/>
    </ligand>
</feature>
<comment type="similarity">
    <text evidence="14">In the C-terminal section; belongs to the IspF family.</text>
</comment>
<feature type="binding site" evidence="14">
    <location>
        <begin position="237"/>
        <end position="239"/>
    </location>
    <ligand>
        <name>4-CDP-2-C-methyl-D-erythritol 2-phosphate</name>
        <dbReference type="ChEBI" id="CHEBI:57919"/>
    </ligand>
</feature>
<feature type="site" description="Positions MEP for the nucleophilic attack" evidence="14">
    <location>
        <position position="210"/>
    </location>
</feature>
<comment type="catalytic activity">
    <reaction evidence="2 14">
        <text>2-C-methyl-D-erythritol 4-phosphate + CTP + H(+) = 4-CDP-2-C-methyl-D-erythritol + diphosphate</text>
        <dbReference type="Rhea" id="RHEA:13429"/>
        <dbReference type="ChEBI" id="CHEBI:15378"/>
        <dbReference type="ChEBI" id="CHEBI:33019"/>
        <dbReference type="ChEBI" id="CHEBI:37563"/>
        <dbReference type="ChEBI" id="CHEBI:57823"/>
        <dbReference type="ChEBI" id="CHEBI:58262"/>
        <dbReference type="EC" id="2.7.7.60"/>
    </reaction>
</comment>
<evidence type="ECO:0000256" key="2">
    <source>
        <dbReference type="ARBA" id="ARBA00001282"/>
    </source>
</evidence>
<feature type="binding site" evidence="14">
    <location>
        <begin position="360"/>
        <end position="363"/>
    </location>
    <ligand>
        <name>4-CDP-2-C-methyl-D-erythritol 2-phosphate</name>
        <dbReference type="ChEBI" id="CHEBI:57919"/>
    </ligand>
</feature>
<comment type="caution">
    <text evidence="14">Lacks conserved residue(s) required for the propagation of feature annotation.</text>
</comment>
<dbReference type="InterPro" id="IPR029044">
    <property type="entry name" value="Nucleotide-diphossugar_trans"/>
</dbReference>
<accession>A0A211ZT66</accession>
<dbReference type="UniPathway" id="UPA00056">
    <property type="reaction ID" value="UER00093"/>
</dbReference>
<evidence type="ECO:0000313" key="16">
    <source>
        <dbReference type="EMBL" id="OWJ68277.1"/>
    </source>
</evidence>
<dbReference type="HAMAP" id="MF_01520">
    <property type="entry name" value="IspDF"/>
    <property type="match status" value="1"/>
</dbReference>
<evidence type="ECO:0000256" key="5">
    <source>
        <dbReference type="ARBA" id="ARBA00004787"/>
    </source>
</evidence>
<dbReference type="InterPro" id="IPR034683">
    <property type="entry name" value="IspD/TarI"/>
</dbReference>
<comment type="similarity">
    <text evidence="14">In the N-terminal section; belongs to the IspD/TarI cytidylyltransferase family. IspD subfamily.</text>
</comment>
<comment type="function">
    <text evidence="14">Bifunctional enzyme that catalyzes the formation of 4-diphosphocytidyl-2-C-methyl-D-erythritol from CTP and 2-C-methyl-D-erythritol 4-phosphate (MEP) (IspD), and catalyzes the conversion of 4-diphosphocytidyl-2-C-methyl-D-erythritol 2-phosphate (CDP-ME2P) to 2-C-methyl-D-erythritol 2,4-cyclodiphosphate (ME-CPP) with a corresponding release of cytidine 5-monophosphate (CMP) (IspF).</text>
</comment>
<dbReference type="EC" id="4.6.1.12" evidence="14"/>
<feature type="region of interest" description="2-C-methyl-D-erythritol 2,4-cyclodiphosphate synthase" evidence="14">
    <location>
        <begin position="231"/>
        <end position="386"/>
    </location>
</feature>
<comment type="caution">
    <text evidence="16">The sequence shown here is derived from an EMBL/GenBank/DDBJ whole genome shotgun (WGS) entry which is preliminary data.</text>
</comment>
<dbReference type="GO" id="GO:0019288">
    <property type="term" value="P:isopentenyl diphosphate biosynthetic process, methylerythritol 4-phosphate pathway"/>
    <property type="evidence" value="ECO:0007669"/>
    <property type="project" value="UniProtKB-UniRule"/>
</dbReference>
<proteinExistence type="inferred from homology"/>
<keyword evidence="10 14" id="KW-0479">Metal-binding</keyword>
<dbReference type="InterPro" id="IPR020555">
    <property type="entry name" value="MECDP_synthase_CS"/>
</dbReference>
<keyword evidence="8 14" id="KW-0808">Transferase</keyword>
<dbReference type="HAMAP" id="MF_00107">
    <property type="entry name" value="IspF"/>
    <property type="match status" value="1"/>
</dbReference>
<dbReference type="CDD" id="cd00554">
    <property type="entry name" value="MECDP_synthase"/>
    <property type="match status" value="1"/>
</dbReference>
<dbReference type="AlphaFoldDB" id="A0A211ZT66"/>
<feature type="site" description="Transition state stabilizer" evidence="14">
    <location>
        <position position="23"/>
    </location>
</feature>
<dbReference type="STRING" id="1122125.GCA_000423185_03637"/>
<feature type="binding site" evidence="14">
    <location>
        <begin position="263"/>
        <end position="264"/>
    </location>
    <ligand>
        <name>4-CDP-2-C-methyl-D-erythritol 2-phosphate</name>
        <dbReference type="ChEBI" id="CHEBI:57919"/>
    </ligand>
</feature>
<dbReference type="EC" id="2.7.7.60" evidence="14"/>
<keyword evidence="12 14" id="KW-0456">Lyase</keyword>
<comment type="catalytic activity">
    <reaction evidence="1 14">
        <text>4-CDP-2-C-methyl-D-erythritol 2-phosphate = 2-C-methyl-D-erythritol 2,4-cyclic diphosphate + CMP</text>
        <dbReference type="Rhea" id="RHEA:23864"/>
        <dbReference type="ChEBI" id="CHEBI:57919"/>
        <dbReference type="ChEBI" id="CHEBI:58483"/>
        <dbReference type="ChEBI" id="CHEBI:60377"/>
        <dbReference type="EC" id="4.6.1.12"/>
    </reaction>
</comment>
<dbReference type="Gene3D" id="3.90.550.10">
    <property type="entry name" value="Spore Coat Polysaccharide Biosynthesis Protein SpsA, Chain A"/>
    <property type="match status" value="1"/>
</dbReference>
<evidence type="ECO:0000259" key="15">
    <source>
        <dbReference type="Pfam" id="PF02542"/>
    </source>
</evidence>
<evidence type="ECO:0000256" key="13">
    <source>
        <dbReference type="ARBA" id="ARBA00023268"/>
    </source>
</evidence>
<dbReference type="InterPro" id="IPR003526">
    <property type="entry name" value="MECDP_synthase"/>
</dbReference>
<evidence type="ECO:0000256" key="9">
    <source>
        <dbReference type="ARBA" id="ARBA00022695"/>
    </source>
</evidence>
<dbReference type="CDD" id="cd02516">
    <property type="entry name" value="CDP-ME_synthetase"/>
    <property type="match status" value="1"/>
</dbReference>
<dbReference type="OrthoDB" id="9804336at2"/>
<feature type="site" description="Transition state stabilizer" evidence="14">
    <location>
        <position position="263"/>
    </location>
</feature>
<dbReference type="SUPFAM" id="SSF53448">
    <property type="entry name" value="Nucleotide-diphospho-sugar transferases"/>
    <property type="match status" value="1"/>
</dbReference>
<feature type="binding site" evidence="14">
    <location>
        <position position="237"/>
    </location>
    <ligand>
        <name>a divalent metal cation</name>
        <dbReference type="ChEBI" id="CHEBI:60240"/>
    </ligand>
</feature>
<dbReference type="InterPro" id="IPR018294">
    <property type="entry name" value="ISPD_synthase_CS"/>
</dbReference>
<dbReference type="RefSeq" id="WP_088149927.1">
    <property type="nucleotide sequence ID" value="NZ_NHON01000006.1"/>
</dbReference>
<keyword evidence="13 14" id="KW-0511">Multifunctional enzyme</keyword>
<evidence type="ECO:0000256" key="4">
    <source>
        <dbReference type="ARBA" id="ARBA00004709"/>
    </source>
</evidence>
<feature type="site" description="Transition state stabilizer" evidence="14">
    <location>
        <position position="361"/>
    </location>
</feature>
<dbReference type="InterPro" id="IPR026596">
    <property type="entry name" value="IspD/F"/>
</dbReference>
<evidence type="ECO:0000313" key="17">
    <source>
        <dbReference type="Proteomes" id="UP000196655"/>
    </source>
</evidence>
<reference evidence="17" key="1">
    <citation type="submission" date="2017-05" db="EMBL/GenBank/DDBJ databases">
        <authorList>
            <person name="Macchi M."/>
            <person name="Festa S."/>
            <person name="Coppotelli B.M."/>
            <person name="Morelli I.S."/>
        </authorList>
    </citation>
    <scope>NUCLEOTIDE SEQUENCE [LARGE SCALE GENOMIC DNA]</scope>
    <source>
        <strain evidence="17">I</strain>
    </source>
</reference>
<evidence type="ECO:0000256" key="3">
    <source>
        <dbReference type="ARBA" id="ARBA00001968"/>
    </source>
</evidence>
<dbReference type="GO" id="GO:0050518">
    <property type="term" value="F:2-C-methyl-D-erythritol 4-phosphate cytidylyltransferase activity"/>
    <property type="evidence" value="ECO:0007669"/>
    <property type="project" value="UniProtKB-UniRule"/>
</dbReference>
<dbReference type="Proteomes" id="UP000196655">
    <property type="component" value="Unassembled WGS sequence"/>
</dbReference>
<dbReference type="Pfam" id="PF02542">
    <property type="entry name" value="YgbB"/>
    <property type="match status" value="1"/>
</dbReference>
<evidence type="ECO:0000256" key="7">
    <source>
        <dbReference type="ARBA" id="ARBA00009789"/>
    </source>
</evidence>
<keyword evidence="11 14" id="KW-0414">Isoprene biosynthesis</keyword>
<dbReference type="PROSITE" id="PS01295">
    <property type="entry name" value="ISPD"/>
    <property type="match status" value="1"/>
</dbReference>
<evidence type="ECO:0000256" key="14">
    <source>
        <dbReference type="HAMAP-Rule" id="MF_01520"/>
    </source>
</evidence>
<dbReference type="HAMAP" id="MF_00108">
    <property type="entry name" value="IspD"/>
    <property type="match status" value="1"/>
</dbReference>
<dbReference type="NCBIfam" id="TIGR00453">
    <property type="entry name" value="ispD"/>
    <property type="match status" value="1"/>
</dbReference>
<evidence type="ECO:0000256" key="11">
    <source>
        <dbReference type="ARBA" id="ARBA00023229"/>
    </source>
</evidence>
<evidence type="ECO:0000256" key="6">
    <source>
        <dbReference type="ARBA" id="ARBA00008480"/>
    </source>
</evidence>
<dbReference type="InterPro" id="IPR001228">
    <property type="entry name" value="IspD"/>
</dbReference>
<evidence type="ECO:0000256" key="10">
    <source>
        <dbReference type="ARBA" id="ARBA00022723"/>
    </source>
</evidence>
<comment type="pathway">
    <text evidence="4 14">Isoprenoid biosynthesis; isopentenyl diphosphate biosynthesis via DXP pathway; isopentenyl diphosphate from 1-deoxy-D-xylulose 5-phosphate: step 4/6.</text>
</comment>
<dbReference type="Pfam" id="PF01128">
    <property type="entry name" value="IspD"/>
    <property type="match status" value="1"/>
</dbReference>
<dbReference type="GO" id="GO:0008685">
    <property type="term" value="F:2-C-methyl-D-erythritol 2,4-cyclodiphosphate synthase activity"/>
    <property type="evidence" value="ECO:0007669"/>
    <property type="project" value="UniProtKB-UniRule"/>
</dbReference>
<keyword evidence="17" id="KW-1185">Reference proteome</keyword>
<feature type="site" description="Transition state stabilizer" evidence="14">
    <location>
        <position position="16"/>
    </location>
</feature>
<evidence type="ECO:0000256" key="1">
    <source>
        <dbReference type="ARBA" id="ARBA00000200"/>
    </source>
</evidence>